<dbReference type="EMBL" id="VFPP01000001">
    <property type="protein sequence ID" value="TQM85297.1"/>
    <property type="molecule type" value="Genomic_DNA"/>
</dbReference>
<accession>A0A543JR67</accession>
<dbReference type="OrthoDB" id="3685810at2"/>
<dbReference type="AlphaFoldDB" id="A0A543JR67"/>
<sequence>MTPSVDSGDIGRSLAKLDVLGDPDTLRARAEAFLAAEKPEPGDRYDGTDPTRSIRVEVDPRGLVLGIDIAPTWRSRLEPDRFAGALHDAYREAVRAALAAESTAKRSRPTATPGSEPPPDPDGHSVAEWLAATRAKLHRVDEQLRDLPTGTAVPDREVRSPNGYLTLRLTAGSVTAVTANTKALKWAKPGTLREDATDAFRAADLTAER</sequence>
<evidence type="ECO:0000313" key="3">
    <source>
        <dbReference type="Proteomes" id="UP000316628"/>
    </source>
</evidence>
<gene>
    <name evidence="2" type="ORF">FHX81_7776</name>
</gene>
<organism evidence="2 3">
    <name type="scientific">Saccharothrix saharensis</name>
    <dbReference type="NCBI Taxonomy" id="571190"/>
    <lineage>
        <taxon>Bacteria</taxon>
        <taxon>Bacillati</taxon>
        <taxon>Actinomycetota</taxon>
        <taxon>Actinomycetes</taxon>
        <taxon>Pseudonocardiales</taxon>
        <taxon>Pseudonocardiaceae</taxon>
        <taxon>Saccharothrix</taxon>
    </lineage>
</organism>
<reference evidence="2 3" key="1">
    <citation type="submission" date="2019-06" db="EMBL/GenBank/DDBJ databases">
        <title>Sequencing the genomes of 1000 actinobacteria strains.</title>
        <authorList>
            <person name="Klenk H.-P."/>
        </authorList>
    </citation>
    <scope>NUCLEOTIDE SEQUENCE [LARGE SCALE GENOMIC DNA]</scope>
    <source>
        <strain evidence="2 3">DSM 45456</strain>
    </source>
</reference>
<name>A0A543JR67_9PSEU</name>
<evidence type="ECO:0008006" key="4">
    <source>
        <dbReference type="Google" id="ProtNLM"/>
    </source>
</evidence>
<evidence type="ECO:0000256" key="1">
    <source>
        <dbReference type="SAM" id="MobiDB-lite"/>
    </source>
</evidence>
<protein>
    <recommendedName>
        <fullName evidence="4">YbaB/EbfC DNA-binding family protein</fullName>
    </recommendedName>
</protein>
<proteinExistence type="predicted"/>
<keyword evidence="3" id="KW-1185">Reference proteome</keyword>
<comment type="caution">
    <text evidence="2">The sequence shown here is derived from an EMBL/GenBank/DDBJ whole genome shotgun (WGS) entry which is preliminary data.</text>
</comment>
<dbReference type="Proteomes" id="UP000316628">
    <property type="component" value="Unassembled WGS sequence"/>
</dbReference>
<evidence type="ECO:0000313" key="2">
    <source>
        <dbReference type="EMBL" id="TQM85297.1"/>
    </source>
</evidence>
<feature type="region of interest" description="Disordered" evidence="1">
    <location>
        <begin position="100"/>
        <end position="125"/>
    </location>
</feature>
<dbReference type="RefSeq" id="WP_141983354.1">
    <property type="nucleotide sequence ID" value="NZ_VFPP01000001.1"/>
</dbReference>